<dbReference type="GO" id="GO:0015035">
    <property type="term" value="F:protein-disulfide reductase activity"/>
    <property type="evidence" value="ECO:0007669"/>
    <property type="project" value="InterPro"/>
</dbReference>
<protein>
    <submittedName>
        <fullName evidence="1">Putative DCC family thiol-disulfide oxidoreductase YuxK</fullName>
    </submittedName>
</protein>
<dbReference type="RefSeq" id="WP_107804012.1">
    <property type="nucleotide sequence ID" value="NZ_QAOI01000024.1"/>
</dbReference>
<dbReference type="InterPro" id="IPR007263">
    <property type="entry name" value="DCC1-like"/>
</dbReference>
<evidence type="ECO:0000313" key="1">
    <source>
        <dbReference type="EMBL" id="PTQ75432.1"/>
    </source>
</evidence>
<dbReference type="AlphaFoldDB" id="A0A2T5HV27"/>
<reference evidence="1 2" key="1">
    <citation type="submission" date="2018-04" db="EMBL/GenBank/DDBJ databases">
        <title>Active sludge and wastewater microbial communities from Klosterneuburg, Austria.</title>
        <authorList>
            <person name="Wagner M."/>
        </authorList>
    </citation>
    <scope>NUCLEOTIDE SEQUENCE [LARGE SCALE GENOMIC DNA]</scope>
    <source>
        <strain evidence="1 2">Nm49</strain>
    </source>
</reference>
<proteinExistence type="predicted"/>
<comment type="caution">
    <text evidence="1">The sequence shown here is derived from an EMBL/GenBank/DDBJ whole genome shotgun (WGS) entry which is preliminary data.</text>
</comment>
<gene>
    <name evidence="1" type="ORF">C8R26_12424</name>
</gene>
<dbReference type="Proteomes" id="UP000244128">
    <property type="component" value="Unassembled WGS sequence"/>
</dbReference>
<evidence type="ECO:0000313" key="2">
    <source>
        <dbReference type="Proteomes" id="UP000244128"/>
    </source>
</evidence>
<accession>A0A2T5HV27</accession>
<sequence>MPTKVYYNSACPVCNAGIKDQRQRMERCGIKDVDWVDVHNNPGTVSETGNPLEQVRERLHVKDDSGRLRIGIDAFIYLWQQTPNQRWLANLLQLPVIGSLARLAYNGFARLLYRWNRALKHW</sequence>
<dbReference type="Pfam" id="PF04134">
    <property type="entry name" value="DCC1-like"/>
    <property type="match status" value="1"/>
</dbReference>
<name>A0A2T5HV27_9PROT</name>
<organism evidence="1 2">
    <name type="scientific">Nitrosomonas oligotropha</name>
    <dbReference type="NCBI Taxonomy" id="42354"/>
    <lineage>
        <taxon>Bacteria</taxon>
        <taxon>Pseudomonadati</taxon>
        <taxon>Pseudomonadota</taxon>
        <taxon>Betaproteobacteria</taxon>
        <taxon>Nitrosomonadales</taxon>
        <taxon>Nitrosomonadaceae</taxon>
        <taxon>Nitrosomonas</taxon>
    </lineage>
</organism>
<dbReference type="EMBL" id="QAOI01000024">
    <property type="protein sequence ID" value="PTQ75432.1"/>
    <property type="molecule type" value="Genomic_DNA"/>
</dbReference>